<keyword evidence="4" id="KW-1133">Transmembrane helix</keyword>
<dbReference type="EMBL" id="POTM01000068">
    <property type="protein sequence ID" value="TLH58323.1"/>
    <property type="molecule type" value="Genomic_DNA"/>
</dbReference>
<dbReference type="GO" id="GO:0016020">
    <property type="term" value="C:membrane"/>
    <property type="evidence" value="ECO:0007669"/>
    <property type="project" value="UniProtKB-SubCell"/>
</dbReference>
<evidence type="ECO:0000256" key="4">
    <source>
        <dbReference type="SAM" id="Phobius"/>
    </source>
</evidence>
<dbReference type="RefSeq" id="WP_138251332.1">
    <property type="nucleotide sequence ID" value="NZ_AP022616.1"/>
</dbReference>
<protein>
    <submittedName>
        <fullName evidence="5">Uncharacterized protein</fullName>
    </submittedName>
</protein>
<sequence length="204" mass="22036">MATSTTELVGDTADWPTEDGVAEQPDSNEDGAPEPSEEPRARRRVPPKRLAAIALAVVILALGGLVGWFGTQFKHAQQTADRRAEFLQSARQGAVNLTTIDWQHVDSDVKRILDSATGTFYADFSKRAQPFVDVVKQVQSKTTGTVTMAGLESMSGDQAQALIAVTVQTTNAGAPQPTSKAWRMRIDVQKVGNDVKVDNVEFVP</sequence>
<keyword evidence="6" id="KW-1185">Reference proteome</keyword>
<accession>A0A7I7ZVZ7</accession>
<evidence type="ECO:0000256" key="2">
    <source>
        <dbReference type="ARBA" id="ARBA00023136"/>
    </source>
</evidence>
<comment type="subcellular location">
    <subcellularLocation>
        <location evidence="1">Membrane</location>
    </subcellularLocation>
</comment>
<organism evidence="5 6">
    <name type="scientific">Mycolicibacterium phocaicum</name>
    <dbReference type="NCBI Taxonomy" id="319706"/>
    <lineage>
        <taxon>Bacteria</taxon>
        <taxon>Bacillati</taxon>
        <taxon>Actinomycetota</taxon>
        <taxon>Actinomycetes</taxon>
        <taxon>Mycobacteriales</taxon>
        <taxon>Mycobacteriaceae</taxon>
        <taxon>Mycolicibacterium</taxon>
    </lineage>
</organism>
<feature type="transmembrane region" description="Helical" evidence="4">
    <location>
        <begin position="50"/>
        <end position="70"/>
    </location>
</feature>
<dbReference type="PANTHER" id="PTHR37042">
    <property type="entry name" value="OUTER MEMBRANE PROTEIN RV1973"/>
    <property type="match status" value="1"/>
</dbReference>
<reference evidence="5 6" key="1">
    <citation type="submission" date="2018-01" db="EMBL/GenBank/DDBJ databases">
        <title>Comparative genomics of Mycobacterium mucogenicum and Mycobacterium neoaurum clade members emphasizing tRNA and non-coding RNA.</title>
        <authorList>
            <person name="Behra P.R.K."/>
            <person name="Pettersson B.M.F."/>
            <person name="Das S."/>
            <person name="Dasgupta S."/>
            <person name="Kirsebom L.A."/>
        </authorList>
    </citation>
    <scope>NUCLEOTIDE SEQUENCE [LARGE SCALE GENOMIC DNA]</scope>
    <source>
        <strain evidence="5 6">DSM 45104</strain>
    </source>
</reference>
<evidence type="ECO:0000313" key="5">
    <source>
        <dbReference type="EMBL" id="TLH58323.1"/>
    </source>
</evidence>
<evidence type="ECO:0000313" key="6">
    <source>
        <dbReference type="Proteomes" id="UP000309984"/>
    </source>
</evidence>
<dbReference type="PANTHER" id="PTHR37042:SF4">
    <property type="entry name" value="OUTER MEMBRANE PROTEIN RV1973"/>
    <property type="match status" value="1"/>
</dbReference>
<comment type="caution">
    <text evidence="5">The sequence shown here is derived from an EMBL/GenBank/DDBJ whole genome shotgun (WGS) entry which is preliminary data.</text>
</comment>
<name>A0A7I7ZVZ7_9MYCO</name>
<gene>
    <name evidence="5" type="ORF">C1S79_27825</name>
</gene>
<dbReference type="AlphaFoldDB" id="A0A7I7ZVZ7"/>
<dbReference type="Proteomes" id="UP000309984">
    <property type="component" value="Unassembled WGS sequence"/>
</dbReference>
<evidence type="ECO:0000256" key="3">
    <source>
        <dbReference type="SAM" id="MobiDB-lite"/>
    </source>
</evidence>
<proteinExistence type="predicted"/>
<keyword evidence="4" id="KW-0812">Transmembrane</keyword>
<feature type="region of interest" description="Disordered" evidence="3">
    <location>
        <begin position="1"/>
        <end position="45"/>
    </location>
</feature>
<keyword evidence="2 4" id="KW-0472">Membrane</keyword>
<evidence type="ECO:0000256" key="1">
    <source>
        <dbReference type="ARBA" id="ARBA00004370"/>
    </source>
</evidence>
<feature type="compositionally biased region" description="Acidic residues" evidence="3">
    <location>
        <begin position="16"/>
        <end position="36"/>
    </location>
</feature>